<dbReference type="RefSeq" id="WP_128533537.1">
    <property type="nucleotide sequence ID" value="NZ_SBIW01000003.1"/>
</dbReference>
<feature type="transmembrane region" description="Helical" evidence="7">
    <location>
        <begin position="148"/>
        <end position="169"/>
    </location>
</feature>
<feature type="transmembrane region" description="Helical" evidence="7">
    <location>
        <begin position="121"/>
        <end position="142"/>
    </location>
</feature>
<name>A0A3S4YFL2_9SPHI</name>
<organism evidence="9 10">
    <name type="scientific">Mucilaginibacter gilvus</name>
    <dbReference type="NCBI Taxonomy" id="2305909"/>
    <lineage>
        <taxon>Bacteria</taxon>
        <taxon>Pseudomonadati</taxon>
        <taxon>Bacteroidota</taxon>
        <taxon>Sphingobacteriia</taxon>
        <taxon>Sphingobacteriales</taxon>
        <taxon>Sphingobacteriaceae</taxon>
        <taxon>Mucilaginibacter</taxon>
    </lineage>
</organism>
<comment type="cofactor">
    <cofactor evidence="1">
        <name>Zn(2+)</name>
        <dbReference type="ChEBI" id="CHEBI:29105"/>
    </cofactor>
</comment>
<keyword evidence="10" id="KW-1185">Reference proteome</keyword>
<dbReference type="Proteomes" id="UP000286701">
    <property type="component" value="Unassembled WGS sequence"/>
</dbReference>
<dbReference type="OrthoDB" id="927026at2"/>
<evidence type="ECO:0000256" key="5">
    <source>
        <dbReference type="ARBA" id="ARBA00022989"/>
    </source>
</evidence>
<dbReference type="Pfam" id="PF02163">
    <property type="entry name" value="Peptidase_M50"/>
    <property type="match status" value="1"/>
</dbReference>
<dbReference type="CDD" id="cd05709">
    <property type="entry name" value="S2P-M50"/>
    <property type="match status" value="1"/>
</dbReference>
<evidence type="ECO:0000256" key="2">
    <source>
        <dbReference type="ARBA" id="ARBA00004141"/>
    </source>
</evidence>
<gene>
    <name evidence="9" type="ORF">EPL05_08645</name>
</gene>
<feature type="domain" description="Peptidase M50" evidence="8">
    <location>
        <begin position="45"/>
        <end position="216"/>
    </location>
</feature>
<protein>
    <submittedName>
        <fullName evidence="9">M50 family peptidase</fullName>
    </submittedName>
</protein>
<accession>A0A3S4YFL2</accession>
<comment type="caution">
    <text evidence="9">The sequence shown here is derived from an EMBL/GenBank/DDBJ whole genome shotgun (WGS) entry which is preliminary data.</text>
</comment>
<comment type="similarity">
    <text evidence="3">Belongs to the peptidase M50B family.</text>
</comment>
<evidence type="ECO:0000256" key="6">
    <source>
        <dbReference type="ARBA" id="ARBA00023136"/>
    </source>
</evidence>
<dbReference type="GO" id="GO:0006508">
    <property type="term" value="P:proteolysis"/>
    <property type="evidence" value="ECO:0007669"/>
    <property type="project" value="InterPro"/>
</dbReference>
<evidence type="ECO:0000313" key="9">
    <source>
        <dbReference type="EMBL" id="RWY54102.1"/>
    </source>
</evidence>
<keyword evidence="4 7" id="KW-0812">Transmembrane</keyword>
<sequence length="283" mass="30969">MKLTRLKPFLVVAFLLLLTADASALGFALFPKGEKPNGLLVGGITIVALFIAIAIHELGHLLTGLAQGFRFELFIVGLLGIKRENGRIKVYLNKDLGMMGGVAATMPVQQSAENRKKFARLVIAGPLASLFFGVTGILIGIYCEPDLASAFWIAAGACSLALVLATTLPTKTGIFFTDRARYQRLISKGKAGAIEEAMLAMMAQYTADSSAKNIDIKHARLLQTDDEQFMRFWGYYYEYYYYKDNLLIADAADAKAKLVAEKASVSRQIWKALKIDDEVNPSA</sequence>
<reference evidence="9 10" key="1">
    <citation type="submission" date="2019-01" db="EMBL/GenBank/DDBJ databases">
        <title>Mucilaginibacter antarcticum sp. nov., isolated from antarctic soil.</title>
        <authorList>
            <person name="Yan Y.-Q."/>
            <person name="Du Z.-J."/>
        </authorList>
    </citation>
    <scope>NUCLEOTIDE SEQUENCE [LARGE SCALE GENOMIC DNA]</scope>
    <source>
        <strain evidence="9 10">F01003</strain>
    </source>
</reference>
<evidence type="ECO:0000313" key="10">
    <source>
        <dbReference type="Proteomes" id="UP000286701"/>
    </source>
</evidence>
<evidence type="ECO:0000256" key="4">
    <source>
        <dbReference type="ARBA" id="ARBA00022692"/>
    </source>
</evidence>
<evidence type="ECO:0000256" key="7">
    <source>
        <dbReference type="SAM" id="Phobius"/>
    </source>
</evidence>
<evidence type="ECO:0000256" key="1">
    <source>
        <dbReference type="ARBA" id="ARBA00001947"/>
    </source>
</evidence>
<keyword evidence="5 7" id="KW-1133">Transmembrane helix</keyword>
<dbReference type="EMBL" id="SBIW01000003">
    <property type="protein sequence ID" value="RWY54102.1"/>
    <property type="molecule type" value="Genomic_DNA"/>
</dbReference>
<comment type="subcellular location">
    <subcellularLocation>
        <location evidence="2">Membrane</location>
        <topology evidence="2">Multi-pass membrane protein</topology>
    </subcellularLocation>
</comment>
<proteinExistence type="inferred from homology"/>
<evidence type="ECO:0000256" key="3">
    <source>
        <dbReference type="ARBA" id="ARBA00007931"/>
    </source>
</evidence>
<feature type="transmembrane region" description="Helical" evidence="7">
    <location>
        <begin position="38"/>
        <end position="55"/>
    </location>
</feature>
<dbReference type="AlphaFoldDB" id="A0A3S4YFL2"/>
<dbReference type="InterPro" id="IPR008915">
    <property type="entry name" value="Peptidase_M50"/>
</dbReference>
<dbReference type="GO" id="GO:0016020">
    <property type="term" value="C:membrane"/>
    <property type="evidence" value="ECO:0007669"/>
    <property type="project" value="UniProtKB-SubCell"/>
</dbReference>
<evidence type="ECO:0000259" key="8">
    <source>
        <dbReference type="Pfam" id="PF02163"/>
    </source>
</evidence>
<keyword evidence="6 7" id="KW-0472">Membrane</keyword>